<dbReference type="Pfam" id="PF00753">
    <property type="entry name" value="Lactamase_B"/>
    <property type="match status" value="1"/>
</dbReference>
<dbReference type="RefSeq" id="WP_241937572.1">
    <property type="nucleotide sequence ID" value="NZ_JALBGC010000005.1"/>
</dbReference>
<evidence type="ECO:0000256" key="3">
    <source>
        <dbReference type="ARBA" id="ARBA00022801"/>
    </source>
</evidence>
<dbReference type="Gene3D" id="3.60.15.10">
    <property type="entry name" value="Ribonuclease Z/Hydroxyacylglutathione hydrolase-like"/>
    <property type="match status" value="1"/>
</dbReference>
<evidence type="ECO:0000259" key="6">
    <source>
        <dbReference type="SMART" id="SM00849"/>
    </source>
</evidence>
<evidence type="ECO:0000256" key="2">
    <source>
        <dbReference type="ARBA" id="ARBA00022723"/>
    </source>
</evidence>
<protein>
    <submittedName>
        <fullName evidence="7">MBL fold metallo-hydrolase</fullName>
    </submittedName>
</protein>
<dbReference type="EMBL" id="JALBGC010000005">
    <property type="protein sequence ID" value="MCI1189343.1"/>
    <property type="molecule type" value="Genomic_DNA"/>
</dbReference>
<feature type="domain" description="Metallo-beta-lactamase" evidence="6">
    <location>
        <begin position="18"/>
        <end position="202"/>
    </location>
</feature>
<keyword evidence="4" id="KW-0862">Zinc</keyword>
<dbReference type="PANTHER" id="PTHR46233">
    <property type="entry name" value="HYDROXYACYLGLUTATHIONE HYDROLASE GLOC"/>
    <property type="match status" value="1"/>
</dbReference>
<dbReference type="InterPro" id="IPR001279">
    <property type="entry name" value="Metallo-B-lactamas"/>
</dbReference>
<gene>
    <name evidence="7" type="ORF">MON38_18115</name>
</gene>
<evidence type="ECO:0000313" key="7">
    <source>
        <dbReference type="EMBL" id="MCI1189343.1"/>
    </source>
</evidence>
<organism evidence="7 8">
    <name type="scientific">Hymenobacter cyanobacteriorum</name>
    <dbReference type="NCBI Taxonomy" id="2926463"/>
    <lineage>
        <taxon>Bacteria</taxon>
        <taxon>Pseudomonadati</taxon>
        <taxon>Bacteroidota</taxon>
        <taxon>Cytophagia</taxon>
        <taxon>Cytophagales</taxon>
        <taxon>Hymenobacteraceae</taxon>
        <taxon>Hymenobacter</taxon>
    </lineage>
</organism>
<evidence type="ECO:0000256" key="4">
    <source>
        <dbReference type="ARBA" id="ARBA00022833"/>
    </source>
</evidence>
<evidence type="ECO:0000256" key="5">
    <source>
        <dbReference type="SAM" id="MobiDB-lite"/>
    </source>
</evidence>
<feature type="region of interest" description="Disordered" evidence="5">
    <location>
        <begin position="196"/>
        <end position="219"/>
    </location>
</feature>
<dbReference type="GO" id="GO:0016787">
    <property type="term" value="F:hydrolase activity"/>
    <property type="evidence" value="ECO:0007669"/>
    <property type="project" value="UniProtKB-KW"/>
</dbReference>
<comment type="caution">
    <text evidence="7">The sequence shown here is derived from an EMBL/GenBank/DDBJ whole genome shotgun (WGS) entry which is preliminary data.</text>
</comment>
<dbReference type="PANTHER" id="PTHR46233:SF3">
    <property type="entry name" value="HYDROXYACYLGLUTATHIONE HYDROLASE GLOC"/>
    <property type="match status" value="1"/>
</dbReference>
<dbReference type="GO" id="GO:0046872">
    <property type="term" value="F:metal ion binding"/>
    <property type="evidence" value="ECO:0007669"/>
    <property type="project" value="UniProtKB-KW"/>
</dbReference>
<dbReference type="AlphaFoldDB" id="A0A9X1VIK2"/>
<sequence>MPPVLPMTVAGFTFNAFSENTYLLIDEATRQCAIVDPGCYSAAEQQALRGYIEANELQVALLLNTHAHIDHVLGNQFVLSTWPGTPFLLHPLDVPTLRAVSSYAGNYGFPQYQPAEPTGELAAGQPVRFGDTELAVRFAPGHAPGHVIFYHEPTATVIGGDVLFQRSIGRTDLPGGDHATLLRSIATELMTLPDATTVYPGHGPATTIGEERRGNPFLQ</sequence>
<evidence type="ECO:0000313" key="8">
    <source>
        <dbReference type="Proteomes" id="UP001139193"/>
    </source>
</evidence>
<keyword evidence="2" id="KW-0479">Metal-binding</keyword>
<feature type="compositionally biased region" description="Basic and acidic residues" evidence="5">
    <location>
        <begin position="209"/>
        <end position="219"/>
    </location>
</feature>
<reference evidence="7" key="1">
    <citation type="submission" date="2022-03" db="EMBL/GenBank/DDBJ databases">
        <title>Bacterial whole genome sequence for Hymenobacter sp. DH14.</title>
        <authorList>
            <person name="Le V."/>
        </authorList>
    </citation>
    <scope>NUCLEOTIDE SEQUENCE</scope>
    <source>
        <strain evidence="7">DH14</strain>
    </source>
</reference>
<dbReference type="SUPFAM" id="SSF56281">
    <property type="entry name" value="Metallo-hydrolase/oxidoreductase"/>
    <property type="match status" value="1"/>
</dbReference>
<accession>A0A9X1VIK2</accession>
<dbReference type="InterPro" id="IPR036866">
    <property type="entry name" value="RibonucZ/Hydroxyglut_hydro"/>
</dbReference>
<dbReference type="InterPro" id="IPR051453">
    <property type="entry name" value="MBL_Glyoxalase_II"/>
</dbReference>
<proteinExistence type="predicted"/>
<evidence type="ECO:0000256" key="1">
    <source>
        <dbReference type="ARBA" id="ARBA00001947"/>
    </source>
</evidence>
<dbReference type="Proteomes" id="UP001139193">
    <property type="component" value="Unassembled WGS sequence"/>
</dbReference>
<keyword evidence="3" id="KW-0378">Hydrolase</keyword>
<keyword evidence="8" id="KW-1185">Reference proteome</keyword>
<dbReference type="SMART" id="SM00849">
    <property type="entry name" value="Lactamase_B"/>
    <property type="match status" value="1"/>
</dbReference>
<name>A0A9X1VIK2_9BACT</name>
<comment type="cofactor">
    <cofactor evidence="1">
        <name>Zn(2+)</name>
        <dbReference type="ChEBI" id="CHEBI:29105"/>
    </cofactor>
</comment>